<evidence type="ECO:0000313" key="11">
    <source>
        <dbReference type="Proteomes" id="UP000697710"/>
    </source>
</evidence>
<feature type="transmembrane region" description="Helical" evidence="8">
    <location>
        <begin position="92"/>
        <end position="116"/>
    </location>
</feature>
<keyword evidence="2 8" id="KW-0812">Transmembrane</keyword>
<keyword evidence="6" id="KW-0325">Glycoprotein</keyword>
<reference evidence="10" key="2">
    <citation type="journal article" date="2021" name="Microbiome">
        <title>Successional dynamics and alternative stable states in a saline activated sludge microbial community over 9 years.</title>
        <authorList>
            <person name="Wang Y."/>
            <person name="Ye J."/>
            <person name="Ju F."/>
            <person name="Liu L."/>
            <person name="Boyd J.A."/>
            <person name="Deng Y."/>
            <person name="Parks D.H."/>
            <person name="Jiang X."/>
            <person name="Yin X."/>
            <person name="Woodcroft B.J."/>
            <person name="Tyson G.W."/>
            <person name="Hugenholtz P."/>
            <person name="Polz M.F."/>
            <person name="Zhang T."/>
        </authorList>
    </citation>
    <scope>NUCLEOTIDE SEQUENCE</scope>
    <source>
        <strain evidence="10">HKST-UBA01</strain>
    </source>
</reference>
<keyword evidence="4 8" id="KW-1133">Transmembrane helix</keyword>
<comment type="caution">
    <text evidence="10">The sequence shown here is derived from an EMBL/GenBank/DDBJ whole genome shotgun (WGS) entry which is preliminary data.</text>
</comment>
<dbReference type="PANTHER" id="PTHR21016">
    <property type="entry name" value="BETA-AMYLOID BINDING PROTEIN-RELATED"/>
    <property type="match status" value="1"/>
</dbReference>
<dbReference type="EMBL" id="JAGQHR010000637">
    <property type="protein sequence ID" value="MCA9729294.1"/>
    <property type="molecule type" value="Genomic_DNA"/>
</dbReference>
<evidence type="ECO:0000256" key="7">
    <source>
        <dbReference type="SAM" id="MobiDB-lite"/>
    </source>
</evidence>
<proteinExistence type="predicted"/>
<evidence type="ECO:0000259" key="9">
    <source>
        <dbReference type="Pfam" id="PF05154"/>
    </source>
</evidence>
<dbReference type="PANTHER" id="PTHR21016:SF7">
    <property type="entry name" value="TM2 DOMAIN-CONTAINING PROTEIN 3"/>
    <property type="match status" value="1"/>
</dbReference>
<evidence type="ECO:0000256" key="1">
    <source>
        <dbReference type="ARBA" id="ARBA00004141"/>
    </source>
</evidence>
<evidence type="ECO:0000256" key="6">
    <source>
        <dbReference type="ARBA" id="ARBA00023180"/>
    </source>
</evidence>
<dbReference type="Pfam" id="PF05154">
    <property type="entry name" value="TM2"/>
    <property type="match status" value="1"/>
</dbReference>
<comment type="subcellular location">
    <subcellularLocation>
        <location evidence="1">Membrane</location>
        <topology evidence="1">Multi-pass membrane protein</topology>
    </subcellularLocation>
</comment>
<dbReference type="AlphaFoldDB" id="A0A956M1E0"/>
<protein>
    <submittedName>
        <fullName evidence="10">TM2 domain-containing protein</fullName>
    </submittedName>
</protein>
<evidence type="ECO:0000256" key="3">
    <source>
        <dbReference type="ARBA" id="ARBA00022729"/>
    </source>
</evidence>
<gene>
    <name evidence="10" type="ORF">KC729_16520</name>
</gene>
<organism evidence="10 11">
    <name type="scientific">Eiseniibacteriota bacterium</name>
    <dbReference type="NCBI Taxonomy" id="2212470"/>
    <lineage>
        <taxon>Bacteria</taxon>
        <taxon>Candidatus Eiseniibacteriota</taxon>
    </lineage>
</organism>
<keyword evidence="5 8" id="KW-0472">Membrane</keyword>
<sequence>MASYPGPAGQRNVPMAIPQPSEPIPAPDRRSVSSAGSGAPRKKMDPAVAAMFYESMLERPVRKRTTALLLCLLFGGFGAHRFYVGKKGSGRLYLFTGGLFGIGVLYDLVLICMGTFDDHAGNPLG</sequence>
<feature type="domain" description="TM2" evidence="9">
    <location>
        <begin position="62"/>
        <end position="109"/>
    </location>
</feature>
<evidence type="ECO:0000256" key="2">
    <source>
        <dbReference type="ARBA" id="ARBA00022692"/>
    </source>
</evidence>
<dbReference type="Proteomes" id="UP000697710">
    <property type="component" value="Unassembled WGS sequence"/>
</dbReference>
<evidence type="ECO:0000256" key="8">
    <source>
        <dbReference type="SAM" id="Phobius"/>
    </source>
</evidence>
<feature type="region of interest" description="Disordered" evidence="7">
    <location>
        <begin position="1"/>
        <end position="43"/>
    </location>
</feature>
<keyword evidence="3" id="KW-0732">Signal</keyword>
<reference evidence="10" key="1">
    <citation type="submission" date="2020-04" db="EMBL/GenBank/DDBJ databases">
        <authorList>
            <person name="Zhang T."/>
        </authorList>
    </citation>
    <scope>NUCLEOTIDE SEQUENCE</scope>
    <source>
        <strain evidence="10">HKST-UBA01</strain>
    </source>
</reference>
<dbReference type="InterPro" id="IPR007829">
    <property type="entry name" value="TM2"/>
</dbReference>
<dbReference type="InterPro" id="IPR050932">
    <property type="entry name" value="TM2D1-3-like"/>
</dbReference>
<accession>A0A956M1E0</accession>
<evidence type="ECO:0000256" key="5">
    <source>
        <dbReference type="ARBA" id="ARBA00023136"/>
    </source>
</evidence>
<evidence type="ECO:0000256" key="4">
    <source>
        <dbReference type="ARBA" id="ARBA00022989"/>
    </source>
</evidence>
<name>A0A956M1E0_UNCEI</name>
<feature type="transmembrane region" description="Helical" evidence="8">
    <location>
        <begin position="65"/>
        <end position="83"/>
    </location>
</feature>
<dbReference type="GO" id="GO:0016020">
    <property type="term" value="C:membrane"/>
    <property type="evidence" value="ECO:0007669"/>
    <property type="project" value="UniProtKB-SubCell"/>
</dbReference>
<evidence type="ECO:0000313" key="10">
    <source>
        <dbReference type="EMBL" id="MCA9729294.1"/>
    </source>
</evidence>